<keyword evidence="2" id="KW-1185">Reference proteome</keyword>
<sequence>MSFSTIRPIATQPYDRQRRPALLGRDTSEEVGGPSMWAGALDPAPPADTPTDTQTQPEQGNGDLLAAMRQMMTDMEQRMEARIQQALVQPSRPASVASRSSRALPRLPRGIPFPPPPPGPPTPPPPPAPLVELPPAPQARNYGPKMARPEVFDGERAKCRRFIRNIEVYIFINAYQFPNEATKVLYLLSYVQGKKGKLQPNPIPSEPWTDISADFIVKLPRSAGHDAILVVVDRFTKMVRLVPTTEELSALGLAKLYRDHVWKIHGLPNSIISDRGPQFASQVMRELNTLLGIQTKLSTAFHPQTDGQTERANREIETYLRMFINHRQDDWAEWLAICEFSLNNKNQTSSRQSPFYLNYGRHPRMGVEPRKESKVEAVDNFARRMKQTWEEARSALVKAGEEMKKYADRRVGDVPNYQVGDKAFIFTDNLNTTRPSQKLEQKKIGPYEVVGVPTKNAVTLKIPKSLQIHPTISTHRTEKANQPTIPGQQVSPPPTSAEERAAGIFSQMEGLHPRA</sequence>
<name>A0ACB7J8S8_PLECO</name>
<gene>
    <name evidence="1" type="ORF">CCMSSC00406_0003338</name>
</gene>
<evidence type="ECO:0000313" key="2">
    <source>
        <dbReference type="Proteomes" id="UP000824881"/>
    </source>
</evidence>
<protein>
    <submittedName>
        <fullName evidence="1">Uncharacterized protein</fullName>
    </submittedName>
</protein>
<comment type="caution">
    <text evidence="1">The sequence shown here is derived from an EMBL/GenBank/DDBJ whole genome shotgun (WGS) entry which is preliminary data.</text>
</comment>
<evidence type="ECO:0000313" key="1">
    <source>
        <dbReference type="EMBL" id="KAG9226459.1"/>
    </source>
</evidence>
<organism evidence="1 2">
    <name type="scientific">Pleurotus cornucopiae</name>
    <name type="common">Cornucopia mushroom</name>
    <dbReference type="NCBI Taxonomy" id="5321"/>
    <lineage>
        <taxon>Eukaryota</taxon>
        <taxon>Fungi</taxon>
        <taxon>Dikarya</taxon>
        <taxon>Basidiomycota</taxon>
        <taxon>Agaricomycotina</taxon>
        <taxon>Agaricomycetes</taxon>
        <taxon>Agaricomycetidae</taxon>
        <taxon>Agaricales</taxon>
        <taxon>Pleurotineae</taxon>
        <taxon>Pleurotaceae</taxon>
        <taxon>Pleurotus</taxon>
    </lineage>
</organism>
<dbReference type="Proteomes" id="UP000824881">
    <property type="component" value="Unassembled WGS sequence"/>
</dbReference>
<accession>A0ACB7J8S8</accession>
<dbReference type="EMBL" id="WQMT02000002">
    <property type="protein sequence ID" value="KAG9226459.1"/>
    <property type="molecule type" value="Genomic_DNA"/>
</dbReference>
<proteinExistence type="predicted"/>
<reference evidence="1 2" key="1">
    <citation type="journal article" date="2021" name="Appl. Environ. Microbiol.">
        <title>Genetic linkage and physical mapping for an oyster mushroom Pleurotus cornucopiae and QTL analysis for the trait cap color.</title>
        <authorList>
            <person name="Zhang Y."/>
            <person name="Gao W."/>
            <person name="Sonnenberg A."/>
            <person name="Chen Q."/>
            <person name="Zhang J."/>
            <person name="Huang C."/>
        </authorList>
    </citation>
    <scope>NUCLEOTIDE SEQUENCE [LARGE SCALE GENOMIC DNA]</scope>
    <source>
        <strain evidence="1">CCMSSC00406</strain>
    </source>
</reference>